<evidence type="ECO:0000313" key="9">
    <source>
        <dbReference type="Proteomes" id="UP000650582"/>
    </source>
</evidence>
<sequence length="300" mass="33008">MDVHSPDADIVLELQDLEAHLLRACASGPDAYTSFTALLENTLQRAQQRLSHSNAPESLAQLMNAAIRSCTSICVAFSALEDQFTVSAQRQTVAIQDMFTRAGFKRRRKRATRSHKSKVGKTGKVRQSGKKSKRGPKSPVGNPKRRLPAGINGPASASGKPGPSNENGKKLRTVTAPPTDSMKFGACRDFFLSHLGDPYPTTVQKHQILKQSSPDFTLRSLNLWFVNIRRRSKWMDIYKHRAGSKREIMRDLVARVEAQVAGRPPPNPLPSGAAPPGCKVDQSIVEEVMAMRAVVDMVSR</sequence>
<feature type="region of interest" description="Disordered" evidence="6">
    <location>
        <begin position="104"/>
        <end position="178"/>
    </location>
</feature>
<dbReference type="InterPro" id="IPR009057">
    <property type="entry name" value="Homeodomain-like_sf"/>
</dbReference>
<comment type="caution">
    <text evidence="8">The sequence shown here is derived from an EMBL/GenBank/DDBJ whole genome shotgun (WGS) entry which is preliminary data.</text>
</comment>
<evidence type="ECO:0000256" key="1">
    <source>
        <dbReference type="ARBA" id="ARBA00005800"/>
    </source>
</evidence>
<dbReference type="EMBL" id="JACYCC010000377">
    <property type="protein sequence ID" value="KAF8667216.1"/>
    <property type="molecule type" value="Genomic_DNA"/>
</dbReference>
<evidence type="ECO:0000313" key="8">
    <source>
        <dbReference type="EMBL" id="KAF8667216.1"/>
    </source>
</evidence>
<comment type="similarity">
    <text evidence="1">Belongs to the TALE/M-ATYP homeobox family.</text>
</comment>
<proteinExistence type="inferred from homology"/>
<comment type="subcellular location">
    <subcellularLocation>
        <location evidence="5">Nucleus</location>
    </subcellularLocation>
</comment>
<feature type="non-terminal residue" evidence="8">
    <location>
        <position position="300"/>
    </location>
</feature>
<evidence type="ECO:0000256" key="5">
    <source>
        <dbReference type="PROSITE-ProRule" id="PRU00108"/>
    </source>
</evidence>
<evidence type="ECO:0000256" key="3">
    <source>
        <dbReference type="ARBA" id="ARBA00023155"/>
    </source>
</evidence>
<evidence type="ECO:0000259" key="7">
    <source>
        <dbReference type="PROSITE" id="PS50071"/>
    </source>
</evidence>
<dbReference type="InterPro" id="IPR008422">
    <property type="entry name" value="KN_HD"/>
</dbReference>
<reference evidence="8" key="1">
    <citation type="submission" date="2020-09" db="EMBL/GenBank/DDBJ databases">
        <title>Comparative genome analyses of four rice-infecting Rhizoctonia solani isolates reveal extensive enrichment of homogalacturonan modification genes.</title>
        <authorList>
            <person name="Lee D.-Y."/>
            <person name="Jeon J."/>
            <person name="Kim K.-T."/>
            <person name="Cheong K."/>
            <person name="Song H."/>
            <person name="Choi G."/>
            <person name="Ko J."/>
            <person name="Opiyo S.O."/>
            <person name="Zuo S."/>
            <person name="Madhav S."/>
            <person name="Lee Y.-H."/>
            <person name="Wang G.-L."/>
        </authorList>
    </citation>
    <scope>NUCLEOTIDE SEQUENCE</scope>
    <source>
        <strain evidence="8">AG1-IA YN-7</strain>
    </source>
</reference>
<accession>A0A8H7H198</accession>
<dbReference type="PROSITE" id="PS50071">
    <property type="entry name" value="HOMEOBOX_2"/>
    <property type="match status" value="1"/>
</dbReference>
<dbReference type="GO" id="GO:0003677">
    <property type="term" value="F:DNA binding"/>
    <property type="evidence" value="ECO:0007669"/>
    <property type="project" value="UniProtKB-UniRule"/>
</dbReference>
<dbReference type="InterPro" id="IPR001356">
    <property type="entry name" value="HD"/>
</dbReference>
<evidence type="ECO:0000256" key="6">
    <source>
        <dbReference type="SAM" id="MobiDB-lite"/>
    </source>
</evidence>
<organism evidence="8 9">
    <name type="scientific">Rhizoctonia solani</name>
    <dbReference type="NCBI Taxonomy" id="456999"/>
    <lineage>
        <taxon>Eukaryota</taxon>
        <taxon>Fungi</taxon>
        <taxon>Dikarya</taxon>
        <taxon>Basidiomycota</taxon>
        <taxon>Agaricomycotina</taxon>
        <taxon>Agaricomycetes</taxon>
        <taxon>Cantharellales</taxon>
        <taxon>Ceratobasidiaceae</taxon>
        <taxon>Rhizoctonia</taxon>
    </lineage>
</organism>
<feature type="compositionally biased region" description="Basic residues" evidence="6">
    <location>
        <begin position="104"/>
        <end position="136"/>
    </location>
</feature>
<gene>
    <name evidence="8" type="ORF">RHS04_09333</name>
</gene>
<feature type="domain" description="Homeobox" evidence="7">
    <location>
        <begin position="188"/>
        <end position="235"/>
    </location>
</feature>
<name>A0A8H7H198_9AGAM</name>
<dbReference type="AlphaFoldDB" id="A0A8H7H198"/>
<dbReference type="Pfam" id="PF05920">
    <property type="entry name" value="Homeobox_KN"/>
    <property type="match status" value="1"/>
</dbReference>
<dbReference type="Gene3D" id="1.10.10.60">
    <property type="entry name" value="Homeodomain-like"/>
    <property type="match status" value="1"/>
</dbReference>
<dbReference type="Proteomes" id="UP000650582">
    <property type="component" value="Unassembled WGS sequence"/>
</dbReference>
<keyword evidence="4 5" id="KW-0539">Nucleus</keyword>
<dbReference type="GO" id="GO:0006355">
    <property type="term" value="P:regulation of DNA-templated transcription"/>
    <property type="evidence" value="ECO:0007669"/>
    <property type="project" value="InterPro"/>
</dbReference>
<protein>
    <submittedName>
        <fullName evidence="8">Homeobox KN domain</fullName>
    </submittedName>
</protein>
<feature type="DNA-binding region" description="Homeobox" evidence="5">
    <location>
        <begin position="190"/>
        <end position="236"/>
    </location>
</feature>
<evidence type="ECO:0000256" key="2">
    <source>
        <dbReference type="ARBA" id="ARBA00023125"/>
    </source>
</evidence>
<keyword evidence="2 5" id="KW-0238">DNA-binding</keyword>
<dbReference type="GO" id="GO:0005634">
    <property type="term" value="C:nucleus"/>
    <property type="evidence" value="ECO:0007669"/>
    <property type="project" value="UniProtKB-SubCell"/>
</dbReference>
<keyword evidence="3 5" id="KW-0371">Homeobox</keyword>
<evidence type="ECO:0000256" key="4">
    <source>
        <dbReference type="ARBA" id="ARBA00023242"/>
    </source>
</evidence>
<dbReference type="SUPFAM" id="SSF46689">
    <property type="entry name" value="Homeodomain-like"/>
    <property type="match status" value="1"/>
</dbReference>